<keyword evidence="6 19" id="KW-0645">Protease</keyword>
<dbReference type="InterPro" id="IPR036034">
    <property type="entry name" value="PDZ_sf"/>
</dbReference>
<evidence type="ECO:0000256" key="15">
    <source>
        <dbReference type="PIRSR" id="PIRSR611782-2"/>
    </source>
</evidence>
<feature type="binding site" evidence="15">
    <location>
        <begin position="224"/>
        <end position="226"/>
    </location>
    <ligand>
        <name>substrate</name>
    </ligand>
</feature>
<name>S7T4G6_9BACT</name>
<keyword evidence="11" id="KW-0720">Serine protease</keyword>
<dbReference type="AlphaFoldDB" id="S7T4G6"/>
<feature type="chain" id="PRO_5039372488" description="Probable periplasmic serine endoprotease DegP-like" evidence="17">
    <location>
        <begin position="26"/>
        <end position="483"/>
    </location>
</feature>
<comment type="caution">
    <text evidence="19">The sequence shown here is derived from an EMBL/GenBank/DDBJ whole genome shotgun (WGS) entry which is preliminary data.</text>
</comment>
<evidence type="ECO:0000256" key="9">
    <source>
        <dbReference type="ARBA" id="ARBA00022764"/>
    </source>
</evidence>
<feature type="signal peptide" evidence="17">
    <location>
        <begin position="1"/>
        <end position="25"/>
    </location>
</feature>
<keyword evidence="9" id="KW-0574">Periplasm</keyword>
<comment type="similarity">
    <text evidence="3">Belongs to the peptidase S1C family.</text>
</comment>
<evidence type="ECO:0000256" key="1">
    <source>
        <dbReference type="ARBA" id="ARBA00001772"/>
    </source>
</evidence>
<keyword evidence="10" id="KW-0378">Hydrolase</keyword>
<sequence>MHHMKTLRILAGLVLAVALCFPAKATVLPDFSDLAEQAGRAVVNISTVKTDRGGERMRDFFQFRRPPRGGPMDEFFDQFERFFRDQAPQQQQPQQQRPRREGALGTGFIISADGYIVTNNHVIAEADEIKVNLQGSNSSYDAVIVGRDRETDLALLKIEAKEKLPTLSFGDSDGARVGQWVLAIGNPFGLGHTVTAGIISAKGRVIGAGPFDDFIQTDASINPGNSGGPLLDLQGRVIGVNTAIVASGQGIGFAVPSNMAKGIIEQLKSGGMVSRGWLGVTIQDVNADAAKALGLPEAKGAMIANVLPGEPADKAGLKASDVILKVNGQDVADSGDLLRTIARIKPGEKVKLTVWRKGKTMEVTAELGQRDTEKLTQSPAPQDRPLGDIAGLSLRPVNEQEARALGLDKPQGLLVLDVQPDSDAEIAQIAPGDVIIEVNQQTVSTLADFERIYRTEGREKGVVLVLIKRQGRNVIRTMNVPAQ</sequence>
<keyword evidence="8" id="KW-0677">Repeat</keyword>
<evidence type="ECO:0000256" key="7">
    <source>
        <dbReference type="ARBA" id="ARBA00022729"/>
    </source>
</evidence>
<accession>S7T4G6</accession>
<dbReference type="PRINTS" id="PR00834">
    <property type="entry name" value="PROTEASES2C"/>
</dbReference>
<dbReference type="PANTHER" id="PTHR22939:SF130">
    <property type="entry name" value="PERIPLASMIC SERINE ENDOPROTEASE DEGP-LIKE-RELATED"/>
    <property type="match status" value="1"/>
</dbReference>
<feature type="binding site" evidence="15">
    <location>
        <position position="121"/>
    </location>
    <ligand>
        <name>substrate</name>
    </ligand>
</feature>
<evidence type="ECO:0000256" key="16">
    <source>
        <dbReference type="SAM" id="MobiDB-lite"/>
    </source>
</evidence>
<keyword evidence="12" id="KW-0346">Stress response</keyword>
<feature type="binding site" evidence="15">
    <location>
        <begin position="242"/>
        <end position="246"/>
    </location>
    <ligand>
        <name>substrate</name>
    </ligand>
</feature>
<feature type="domain" description="PDZ" evidence="18">
    <location>
        <begin position="274"/>
        <end position="331"/>
    </location>
</feature>
<evidence type="ECO:0000256" key="13">
    <source>
        <dbReference type="ARBA" id="ARBA00032850"/>
    </source>
</evidence>
<dbReference type="PROSITE" id="PS50106">
    <property type="entry name" value="PDZ"/>
    <property type="match status" value="2"/>
</dbReference>
<dbReference type="GO" id="GO:0004252">
    <property type="term" value="F:serine-type endopeptidase activity"/>
    <property type="evidence" value="ECO:0007669"/>
    <property type="project" value="InterPro"/>
</dbReference>
<feature type="domain" description="PDZ" evidence="18">
    <location>
        <begin position="387"/>
        <end position="470"/>
    </location>
</feature>
<dbReference type="Proteomes" id="UP000014975">
    <property type="component" value="Unassembled WGS sequence"/>
</dbReference>
<feature type="active site" description="Charge relay system" evidence="14">
    <location>
        <position position="121"/>
    </location>
</feature>
<dbReference type="InterPro" id="IPR011782">
    <property type="entry name" value="Pept_S1C_Do"/>
</dbReference>
<dbReference type="SUPFAM" id="SSF50494">
    <property type="entry name" value="Trypsin-like serine proteases"/>
    <property type="match status" value="1"/>
</dbReference>
<dbReference type="Gene3D" id="2.30.42.10">
    <property type="match status" value="2"/>
</dbReference>
<dbReference type="NCBIfam" id="TIGR02037">
    <property type="entry name" value="degP_htrA_DO"/>
    <property type="match status" value="1"/>
</dbReference>
<evidence type="ECO:0000313" key="19">
    <source>
        <dbReference type="EMBL" id="EPR31501.1"/>
    </source>
</evidence>
<evidence type="ECO:0000256" key="10">
    <source>
        <dbReference type="ARBA" id="ARBA00022801"/>
    </source>
</evidence>
<organism evidence="19 20">
    <name type="scientific">Alkalidesulfovibrio alkalitolerans DSM 16529</name>
    <dbReference type="NCBI Taxonomy" id="1121439"/>
    <lineage>
        <taxon>Bacteria</taxon>
        <taxon>Pseudomonadati</taxon>
        <taxon>Thermodesulfobacteriota</taxon>
        <taxon>Desulfovibrionia</taxon>
        <taxon>Desulfovibrionales</taxon>
        <taxon>Desulfovibrionaceae</taxon>
        <taxon>Alkalidesulfovibrio</taxon>
    </lineage>
</organism>
<dbReference type="InterPro" id="IPR001940">
    <property type="entry name" value="Peptidase_S1C"/>
</dbReference>
<evidence type="ECO:0000256" key="11">
    <source>
        <dbReference type="ARBA" id="ARBA00022825"/>
    </source>
</evidence>
<keyword evidence="7 17" id="KW-0732">Signal</keyword>
<proteinExistence type="inferred from homology"/>
<evidence type="ECO:0000313" key="20">
    <source>
        <dbReference type="Proteomes" id="UP000014975"/>
    </source>
</evidence>
<comment type="catalytic activity">
    <reaction evidence="1">
        <text>Acts on substrates that are at least partially unfolded. The cleavage site P1 residue is normally between a pair of hydrophobic residues, such as Val-|-Val.</text>
        <dbReference type="EC" id="3.4.21.107"/>
    </reaction>
</comment>
<protein>
    <recommendedName>
        <fullName evidence="5">Probable periplasmic serine endoprotease DegP-like</fullName>
        <ecNumber evidence="4">3.4.21.107</ecNumber>
    </recommendedName>
    <alternativeName>
        <fullName evidence="13">Protease Do</fullName>
    </alternativeName>
</protein>
<evidence type="ECO:0000256" key="8">
    <source>
        <dbReference type="ARBA" id="ARBA00022737"/>
    </source>
</evidence>
<dbReference type="FunFam" id="2.40.10.120:FF:000007">
    <property type="entry name" value="Periplasmic serine endoprotease DegP-like"/>
    <property type="match status" value="1"/>
</dbReference>
<dbReference type="SMART" id="SM00228">
    <property type="entry name" value="PDZ"/>
    <property type="match status" value="2"/>
</dbReference>
<dbReference type="STRING" id="1121439.dsat_0825"/>
<reference evidence="19 20" key="1">
    <citation type="journal article" date="2013" name="Genome Announc.">
        <title>Draft genome sequences for three mercury-methylating, sulfate-reducing bacteria.</title>
        <authorList>
            <person name="Brown S.D."/>
            <person name="Hurt R.A.Jr."/>
            <person name="Gilmour C.C."/>
            <person name="Elias D.A."/>
        </authorList>
    </citation>
    <scope>NUCLEOTIDE SEQUENCE [LARGE SCALE GENOMIC DNA]</scope>
    <source>
        <strain evidence="19 20">DSM 16529</strain>
    </source>
</reference>
<dbReference type="CDD" id="cd10839">
    <property type="entry name" value="cpPDZ1_DegP-like"/>
    <property type="match status" value="1"/>
</dbReference>
<evidence type="ECO:0000256" key="6">
    <source>
        <dbReference type="ARBA" id="ARBA00022670"/>
    </source>
</evidence>
<dbReference type="PANTHER" id="PTHR22939">
    <property type="entry name" value="SERINE PROTEASE FAMILY S1C HTRA-RELATED"/>
    <property type="match status" value="1"/>
</dbReference>
<feature type="active site" description="Charge relay system" evidence="14">
    <location>
        <position position="152"/>
    </location>
</feature>
<evidence type="ECO:0000256" key="2">
    <source>
        <dbReference type="ARBA" id="ARBA00004418"/>
    </source>
</evidence>
<dbReference type="eggNOG" id="COG0265">
    <property type="taxonomic scope" value="Bacteria"/>
</dbReference>
<feature type="region of interest" description="Disordered" evidence="16">
    <location>
        <begin position="369"/>
        <end position="388"/>
    </location>
</feature>
<keyword evidence="20" id="KW-1185">Reference proteome</keyword>
<evidence type="ECO:0000259" key="18">
    <source>
        <dbReference type="PROSITE" id="PS50106"/>
    </source>
</evidence>
<evidence type="ECO:0000256" key="5">
    <source>
        <dbReference type="ARBA" id="ARBA00013958"/>
    </source>
</evidence>
<dbReference type="PATRIC" id="fig|1121439.3.peg.2194"/>
<dbReference type="SUPFAM" id="SSF50156">
    <property type="entry name" value="PDZ domain-like"/>
    <property type="match status" value="2"/>
</dbReference>
<evidence type="ECO:0000256" key="17">
    <source>
        <dbReference type="SAM" id="SignalP"/>
    </source>
</evidence>
<dbReference type="EMBL" id="ATHI01000028">
    <property type="protein sequence ID" value="EPR31501.1"/>
    <property type="molecule type" value="Genomic_DNA"/>
</dbReference>
<evidence type="ECO:0000256" key="14">
    <source>
        <dbReference type="PIRSR" id="PIRSR611782-1"/>
    </source>
</evidence>
<dbReference type="GO" id="GO:0006508">
    <property type="term" value="P:proteolysis"/>
    <property type="evidence" value="ECO:0007669"/>
    <property type="project" value="UniProtKB-KW"/>
</dbReference>
<dbReference type="InterPro" id="IPR001478">
    <property type="entry name" value="PDZ"/>
</dbReference>
<dbReference type="Pfam" id="PF13180">
    <property type="entry name" value="PDZ_2"/>
    <property type="match status" value="2"/>
</dbReference>
<dbReference type="Gene3D" id="2.40.10.120">
    <property type="match status" value="1"/>
</dbReference>
<evidence type="ECO:0000256" key="12">
    <source>
        <dbReference type="ARBA" id="ARBA00023016"/>
    </source>
</evidence>
<feature type="active site" description="Charge relay system" evidence="14">
    <location>
        <position position="226"/>
    </location>
</feature>
<evidence type="ECO:0000256" key="4">
    <source>
        <dbReference type="ARBA" id="ARBA00013035"/>
    </source>
</evidence>
<dbReference type="EC" id="3.4.21.107" evidence="4"/>
<evidence type="ECO:0000256" key="3">
    <source>
        <dbReference type="ARBA" id="ARBA00010541"/>
    </source>
</evidence>
<dbReference type="Pfam" id="PF13365">
    <property type="entry name" value="Trypsin_2"/>
    <property type="match status" value="1"/>
</dbReference>
<gene>
    <name evidence="19" type="ORF">dsat_0825</name>
</gene>
<dbReference type="InterPro" id="IPR009003">
    <property type="entry name" value="Peptidase_S1_PA"/>
</dbReference>
<feature type="binding site" evidence="15">
    <location>
        <position position="152"/>
    </location>
    <ligand>
        <name>substrate</name>
    </ligand>
</feature>
<comment type="subcellular location">
    <subcellularLocation>
        <location evidence="2">Periplasm</location>
    </subcellularLocation>
</comment>
<dbReference type="GO" id="GO:0042597">
    <property type="term" value="C:periplasmic space"/>
    <property type="evidence" value="ECO:0007669"/>
    <property type="project" value="UniProtKB-SubCell"/>
</dbReference>